<organism evidence="2 3">
    <name type="scientific">Xenotaenia resolanae</name>
    <dbReference type="NCBI Taxonomy" id="208358"/>
    <lineage>
        <taxon>Eukaryota</taxon>
        <taxon>Metazoa</taxon>
        <taxon>Chordata</taxon>
        <taxon>Craniata</taxon>
        <taxon>Vertebrata</taxon>
        <taxon>Euteleostomi</taxon>
        <taxon>Actinopterygii</taxon>
        <taxon>Neopterygii</taxon>
        <taxon>Teleostei</taxon>
        <taxon>Neoteleostei</taxon>
        <taxon>Acanthomorphata</taxon>
        <taxon>Ovalentaria</taxon>
        <taxon>Atherinomorphae</taxon>
        <taxon>Cyprinodontiformes</taxon>
        <taxon>Goodeidae</taxon>
        <taxon>Xenotaenia</taxon>
    </lineage>
</organism>
<comment type="caution">
    <text evidence="2">The sequence shown here is derived from an EMBL/GenBank/DDBJ whole genome shotgun (WGS) entry which is preliminary data.</text>
</comment>
<dbReference type="EMBL" id="JAHRIM010080147">
    <property type="protein sequence ID" value="MEQ2274555.1"/>
    <property type="molecule type" value="Genomic_DNA"/>
</dbReference>
<accession>A0ABV0WY38</accession>
<dbReference type="Proteomes" id="UP001444071">
    <property type="component" value="Unassembled WGS sequence"/>
</dbReference>
<sequence>MNLKRVLDCVALDWCYDSVGIYYWASLLNLRLTLRPVLKVIKESYWPQDATLCSSFQSYKKSPFVTNFRDKINMAPCPSVIATVPVVLYFLVIVLTADRGTFRQTAICFSLVRITHLP</sequence>
<evidence type="ECO:0000313" key="3">
    <source>
        <dbReference type="Proteomes" id="UP001444071"/>
    </source>
</evidence>
<gene>
    <name evidence="2" type="ORF">XENORESO_020083</name>
</gene>
<protein>
    <submittedName>
        <fullName evidence="2">Uncharacterized protein</fullName>
    </submittedName>
</protein>
<keyword evidence="3" id="KW-1185">Reference proteome</keyword>
<name>A0ABV0WY38_9TELE</name>
<evidence type="ECO:0000313" key="2">
    <source>
        <dbReference type="EMBL" id="MEQ2274555.1"/>
    </source>
</evidence>
<feature type="transmembrane region" description="Helical" evidence="1">
    <location>
        <begin position="79"/>
        <end position="97"/>
    </location>
</feature>
<evidence type="ECO:0000256" key="1">
    <source>
        <dbReference type="SAM" id="Phobius"/>
    </source>
</evidence>
<reference evidence="2 3" key="1">
    <citation type="submission" date="2021-06" db="EMBL/GenBank/DDBJ databases">
        <authorList>
            <person name="Palmer J.M."/>
        </authorList>
    </citation>
    <scope>NUCLEOTIDE SEQUENCE [LARGE SCALE GENOMIC DNA]</scope>
    <source>
        <strain evidence="2 3">XR_2019</strain>
        <tissue evidence="2">Muscle</tissue>
    </source>
</reference>
<keyword evidence="1" id="KW-0472">Membrane</keyword>
<proteinExistence type="predicted"/>
<keyword evidence="1" id="KW-0812">Transmembrane</keyword>
<keyword evidence="1" id="KW-1133">Transmembrane helix</keyword>